<keyword evidence="2" id="KW-0677">Repeat</keyword>
<dbReference type="AlphaFoldDB" id="A0A4Q9PBE1"/>
<dbReference type="PROSITE" id="PS50012">
    <property type="entry name" value="RCC1_3"/>
    <property type="match status" value="7"/>
</dbReference>
<dbReference type="EMBL" id="ML145084">
    <property type="protein sequence ID" value="TBU65345.1"/>
    <property type="molecule type" value="Genomic_DNA"/>
</dbReference>
<evidence type="ECO:0000256" key="2">
    <source>
        <dbReference type="ARBA" id="ARBA00022737"/>
    </source>
</evidence>
<dbReference type="SUPFAM" id="SSF50985">
    <property type="entry name" value="RCC1/BLIP-II"/>
    <property type="match status" value="1"/>
</dbReference>
<evidence type="ECO:0000313" key="5">
    <source>
        <dbReference type="EMBL" id="TBU65345.1"/>
    </source>
</evidence>
<dbReference type="GO" id="GO:0005085">
    <property type="term" value="F:guanyl-nucleotide exchange factor activity"/>
    <property type="evidence" value="ECO:0007669"/>
    <property type="project" value="TreeGrafter"/>
</dbReference>
<protein>
    <submittedName>
        <fullName evidence="5">Regulator of chromosome condensation 1/beta-lactamase-inhibitor protein II</fullName>
    </submittedName>
</protein>
<dbReference type="Gene3D" id="2.130.10.30">
    <property type="entry name" value="Regulator of chromosome condensation 1/beta-lactamase-inhibitor protein II"/>
    <property type="match status" value="1"/>
</dbReference>
<dbReference type="PRINTS" id="PR00633">
    <property type="entry name" value="RCCNDNSATION"/>
</dbReference>
<evidence type="ECO:0000259" key="4">
    <source>
        <dbReference type="Pfam" id="PF25390"/>
    </source>
</evidence>
<accession>A0A4Q9PBE1</accession>
<sequence>MPPRRARAASTAAPPETRPRAAKRAASPGADKAPVAKRVLRAAPTNAEKPTPKAVPNGKVASKASAPKAKAPASEKPRVKAAEKGKAPAAPRVRKVPQAINPVPRKPQHFRPPLHLFTWGSGEMSQLGMDYNQEINKPRKNAFVASHIEEGTFGDDEAGLESIAAGGLHTLFTDEKGTIWSCGTNDNGALGRVTVMIPDPKDDRAAIEVDEKTKDPVWKPVPIHSLVEEDFRAVKIVAGDSFSAAISDKGELRAWGAFSGNQGLVGFSSHSKKQYKPVPVLDLKDDKWVSAAAGNNHLILLTTQGNIYTLGTGEEGQLGRRVIERRKISGTAPEKIVLGTRTRKAVVVGAGNNHSFAVDEDGNTWGWGVNSKGQTGTGLADAGIDREVHAPKRVIGLGKDELGGATVVQIAGGDLHTLFLTSDGRVYACGLSAEGRLGLADDDEAFKDRKYDDCLPEPAHVTFPDASDPIVHIACGTNNNLAVTKGGALYSWGRQVVGELGLGDDDLDEQKTPAVVVRKEGGSWTAVDAACGGQHCLALLRNKSSPPVPVDEPSVPEGGEEEKS</sequence>
<dbReference type="InterPro" id="IPR051553">
    <property type="entry name" value="Ran_GTPase-activating"/>
</dbReference>
<keyword evidence="1" id="KW-0344">Guanine-nucleotide releasing factor</keyword>
<feature type="compositionally biased region" description="Low complexity" evidence="3">
    <location>
        <begin position="61"/>
        <end position="72"/>
    </location>
</feature>
<reference evidence="5 6" key="1">
    <citation type="submission" date="2019-01" db="EMBL/GenBank/DDBJ databases">
        <title>Draft genome sequences of three monokaryotic isolates of the white-rot basidiomycete fungus Dichomitus squalens.</title>
        <authorList>
            <consortium name="DOE Joint Genome Institute"/>
            <person name="Lopez S.C."/>
            <person name="Andreopoulos B."/>
            <person name="Pangilinan J."/>
            <person name="Lipzen A."/>
            <person name="Riley R."/>
            <person name="Ahrendt S."/>
            <person name="Ng V."/>
            <person name="Barry K."/>
            <person name="Daum C."/>
            <person name="Grigoriev I.V."/>
            <person name="Hilden K.S."/>
            <person name="Makela M.R."/>
            <person name="de Vries R.P."/>
        </authorList>
    </citation>
    <scope>NUCLEOTIDE SEQUENCE [LARGE SCALE GENOMIC DNA]</scope>
    <source>
        <strain evidence="5 6">CBS 464.89</strain>
    </source>
</reference>
<keyword evidence="6" id="KW-1185">Reference proteome</keyword>
<dbReference type="PANTHER" id="PTHR45982:SF1">
    <property type="entry name" value="REGULATOR OF CHROMOSOME CONDENSATION"/>
    <property type="match status" value="1"/>
</dbReference>
<evidence type="ECO:0000256" key="3">
    <source>
        <dbReference type="SAM" id="MobiDB-lite"/>
    </source>
</evidence>
<gene>
    <name evidence="5" type="ORF">BD310DRAFT_971493</name>
</gene>
<dbReference type="PANTHER" id="PTHR45982">
    <property type="entry name" value="REGULATOR OF CHROMOSOME CONDENSATION"/>
    <property type="match status" value="1"/>
</dbReference>
<dbReference type="PROSITE" id="PS00626">
    <property type="entry name" value="RCC1_2"/>
    <property type="match status" value="3"/>
</dbReference>
<dbReference type="GO" id="GO:0005737">
    <property type="term" value="C:cytoplasm"/>
    <property type="evidence" value="ECO:0007669"/>
    <property type="project" value="TreeGrafter"/>
</dbReference>
<organism evidence="5 6">
    <name type="scientific">Dichomitus squalens</name>
    <dbReference type="NCBI Taxonomy" id="114155"/>
    <lineage>
        <taxon>Eukaryota</taxon>
        <taxon>Fungi</taxon>
        <taxon>Dikarya</taxon>
        <taxon>Basidiomycota</taxon>
        <taxon>Agaricomycotina</taxon>
        <taxon>Agaricomycetes</taxon>
        <taxon>Polyporales</taxon>
        <taxon>Polyporaceae</taxon>
        <taxon>Dichomitus</taxon>
    </lineage>
</organism>
<dbReference type="Pfam" id="PF25390">
    <property type="entry name" value="WD40_RLD"/>
    <property type="match status" value="1"/>
</dbReference>
<dbReference type="STRING" id="114155.A0A4Q9PBE1"/>
<feature type="compositionally biased region" description="Basic and acidic residues" evidence="3">
    <location>
        <begin position="73"/>
        <end position="86"/>
    </location>
</feature>
<evidence type="ECO:0000256" key="1">
    <source>
        <dbReference type="ARBA" id="ARBA00022658"/>
    </source>
</evidence>
<proteinExistence type="predicted"/>
<dbReference type="Proteomes" id="UP000292082">
    <property type="component" value="Unassembled WGS sequence"/>
</dbReference>
<dbReference type="InterPro" id="IPR000408">
    <property type="entry name" value="Reg_chr_condens"/>
</dbReference>
<feature type="domain" description="RCC1-like" evidence="4">
    <location>
        <begin position="116"/>
        <end position="538"/>
    </location>
</feature>
<name>A0A4Q9PBE1_9APHY</name>
<feature type="region of interest" description="Disordered" evidence="3">
    <location>
        <begin position="542"/>
        <end position="564"/>
    </location>
</feature>
<evidence type="ECO:0000313" key="6">
    <source>
        <dbReference type="Proteomes" id="UP000292082"/>
    </source>
</evidence>
<dbReference type="PROSITE" id="PS00625">
    <property type="entry name" value="RCC1_1"/>
    <property type="match status" value="1"/>
</dbReference>
<dbReference type="InterPro" id="IPR009091">
    <property type="entry name" value="RCC1/BLIP-II"/>
</dbReference>
<dbReference type="InterPro" id="IPR058923">
    <property type="entry name" value="RCC1-like_dom"/>
</dbReference>
<feature type="region of interest" description="Disordered" evidence="3">
    <location>
        <begin position="1"/>
        <end position="92"/>
    </location>
</feature>